<evidence type="ECO:0000256" key="11">
    <source>
        <dbReference type="SAM" id="MobiDB-lite"/>
    </source>
</evidence>
<dbReference type="GO" id="GO:0016407">
    <property type="term" value="F:acetyltransferase activity"/>
    <property type="evidence" value="ECO:0007669"/>
    <property type="project" value="TreeGrafter"/>
</dbReference>
<keyword evidence="12" id="KW-1133">Transmembrane helix</keyword>
<dbReference type="InterPro" id="IPR003016">
    <property type="entry name" value="2-oxoA_DH_lipoyl-BS"/>
</dbReference>
<dbReference type="Gene3D" id="3.30.559.10">
    <property type="entry name" value="Chloramphenicol acetyltransferase-like domain"/>
    <property type="match status" value="1"/>
</dbReference>
<dbReference type="PROSITE" id="PS50968">
    <property type="entry name" value="BIOTINYL_LIPOYL"/>
    <property type="match status" value="2"/>
</dbReference>
<dbReference type="SUPFAM" id="SSF51230">
    <property type="entry name" value="Single hybrid motif"/>
    <property type="match status" value="2"/>
</dbReference>
<evidence type="ECO:0000256" key="3">
    <source>
        <dbReference type="ARBA" id="ARBA00007317"/>
    </source>
</evidence>
<dbReference type="InterPro" id="IPR050743">
    <property type="entry name" value="2-oxoacid_DH_E2_comp"/>
</dbReference>
<dbReference type="Proteomes" id="UP001196413">
    <property type="component" value="Unassembled WGS sequence"/>
</dbReference>
<comment type="catalytic activity">
    <reaction evidence="9">
        <text>N(6)-[(R)-dihydrolipoyl]-L-lysyl-[protein] + 2-methylpropanoyl-CoA = N(6)-[(R)-S(8)-2-methylpropanoyldihydrolipoyl]-L-lysyl-[protein] + CoA</text>
        <dbReference type="Rhea" id="RHEA:18865"/>
        <dbReference type="Rhea" id="RHEA-COMP:10475"/>
        <dbReference type="Rhea" id="RHEA-COMP:10497"/>
        <dbReference type="ChEBI" id="CHEBI:57287"/>
        <dbReference type="ChEBI" id="CHEBI:57338"/>
        <dbReference type="ChEBI" id="CHEBI:83100"/>
        <dbReference type="ChEBI" id="CHEBI:83142"/>
        <dbReference type="EC" id="2.3.1.168"/>
    </reaction>
    <physiologicalReaction direction="left-to-right" evidence="9">
        <dbReference type="Rhea" id="RHEA:18866"/>
    </physiologicalReaction>
</comment>
<sequence>MSIKKRSNGESLFKPLTLGFLSVPAMFVAARFLRLPRTCLSLSTAHSIHFSGAISLPTIQFKLSDIGEGIAEVQIKEWYVKVGDKVSQFDSLCEVQSDKAAVTITSRYDGVIKKLLFNVDDMARVGEPLVEIDVVDAPKDVDGASSQPQKLVDERSSGRASSPSPTTSSAGNSIIQFRLTDIGEGIAEVQLKEWYVKVGDKVSEFDNLCEVQSDKATVTITSRYEGIIRKLLHNVDEVIRVGQPLLEIEVAGTVDGKEAVSLNQTEPSKPVPPSEGITASEHRDDIASGKVLATPAVRRIAMENKIDLKKVKGSGRDGRVLKEDVLQFLGQVREDHSPIPTHVRAPPTVSTRSPSKLSPLSKDRLVPLRGYTRTMIKTMTEALKIPHFGYDDEVRADALIEVRRELQEFAKERGVKLSFMPFFIKAASLALTEFPSINASIDEKFENFIYKASHNICLAMDTPGGLVVPNIKHCEQRSIFEIASELQRLHEDGKREKIAQEDLIGGTFTISNIGSIGGTYASPVIFPPQVAIGALGRIQKLPRYDSSDNLVPMYIFKVSWAADHRVVDGATIARFSNRWKYYVEHPSAMLTLLK</sequence>
<dbReference type="FunFam" id="2.40.50.100:FF:000013">
    <property type="entry name" value="Dihydrolipoamide acetyltransferase component of pyruvate dehydrogenase complex"/>
    <property type="match status" value="2"/>
</dbReference>
<evidence type="ECO:0000256" key="5">
    <source>
        <dbReference type="ARBA" id="ARBA00022823"/>
    </source>
</evidence>
<dbReference type="Gene3D" id="2.40.50.100">
    <property type="match status" value="2"/>
</dbReference>
<comment type="cofactor">
    <cofactor evidence="1 10">
        <name>(R)-lipoate</name>
        <dbReference type="ChEBI" id="CHEBI:83088"/>
    </cofactor>
</comment>
<dbReference type="GO" id="GO:0031405">
    <property type="term" value="F:lipoic acid binding"/>
    <property type="evidence" value="ECO:0007669"/>
    <property type="project" value="TreeGrafter"/>
</dbReference>
<dbReference type="InterPro" id="IPR004167">
    <property type="entry name" value="PSBD"/>
</dbReference>
<keyword evidence="4 10" id="KW-0808">Transferase</keyword>
<keyword evidence="5 10" id="KW-0450">Lipoyl</keyword>
<feature type="region of interest" description="Disordered" evidence="11">
    <location>
        <begin position="337"/>
        <end position="358"/>
    </location>
</feature>
<dbReference type="GO" id="GO:0005759">
    <property type="term" value="C:mitochondrial matrix"/>
    <property type="evidence" value="ECO:0007669"/>
    <property type="project" value="UniProtKB-SubCell"/>
</dbReference>
<evidence type="ECO:0000313" key="15">
    <source>
        <dbReference type="EMBL" id="KAJ1346051.1"/>
    </source>
</evidence>
<dbReference type="FunFam" id="4.10.320.10:FF:000002">
    <property type="entry name" value="Dihydrolipoamide acetyltransferase component of pyruvate dehydrogenase complex"/>
    <property type="match status" value="1"/>
</dbReference>
<comment type="similarity">
    <text evidence="3 10">Belongs to the 2-oxoacid dehydrogenase family.</text>
</comment>
<keyword evidence="6" id="KW-0809">Transit peptide</keyword>
<dbReference type="InterPro" id="IPR036625">
    <property type="entry name" value="E3-bd_dom_sf"/>
</dbReference>
<evidence type="ECO:0000256" key="12">
    <source>
        <dbReference type="SAM" id="Phobius"/>
    </source>
</evidence>
<evidence type="ECO:0000256" key="4">
    <source>
        <dbReference type="ARBA" id="ARBA00022679"/>
    </source>
</evidence>
<reference evidence="15" key="1">
    <citation type="submission" date="2021-06" db="EMBL/GenBank/DDBJ databases">
        <title>Parelaphostrongylus tenuis whole genome reference sequence.</title>
        <authorList>
            <person name="Garwood T.J."/>
            <person name="Larsen P.A."/>
            <person name="Fountain-Jones N.M."/>
            <person name="Garbe J.R."/>
            <person name="Macchietto M.G."/>
            <person name="Kania S.A."/>
            <person name="Gerhold R.W."/>
            <person name="Richards J.E."/>
            <person name="Wolf T.M."/>
        </authorList>
    </citation>
    <scope>NUCLEOTIDE SEQUENCE</scope>
    <source>
        <strain evidence="15">MNPRO001-30</strain>
        <tissue evidence="15">Meninges</tissue>
    </source>
</reference>
<dbReference type="GO" id="GO:0005829">
    <property type="term" value="C:cytosol"/>
    <property type="evidence" value="ECO:0007669"/>
    <property type="project" value="UniProtKB-ARBA"/>
</dbReference>
<protein>
    <recommendedName>
        <fullName evidence="10">Dihydrolipoamide acetyltransferase component of pyruvate dehydrogenase complex</fullName>
        <ecNumber evidence="10">2.3.1.-</ecNumber>
    </recommendedName>
</protein>
<evidence type="ECO:0000313" key="16">
    <source>
        <dbReference type="Proteomes" id="UP001196413"/>
    </source>
</evidence>
<dbReference type="Pfam" id="PF00364">
    <property type="entry name" value="Biotin_lipoyl"/>
    <property type="match status" value="2"/>
</dbReference>
<dbReference type="EMBL" id="JAHQIW010000107">
    <property type="protein sequence ID" value="KAJ1346051.1"/>
    <property type="molecule type" value="Genomic_DNA"/>
</dbReference>
<accession>A0AAD5ME36</accession>
<dbReference type="FunFam" id="3.30.559.10:FF:000027">
    <property type="entry name" value="Dihydrolipoamide acetyltransferase component of pyruvate dehydrogenase complex"/>
    <property type="match status" value="1"/>
</dbReference>
<dbReference type="PANTHER" id="PTHR43178">
    <property type="entry name" value="DIHYDROLIPOAMIDE ACETYLTRANSFERASE COMPONENT OF PYRUVATE DEHYDROGENASE COMPLEX"/>
    <property type="match status" value="1"/>
</dbReference>
<comment type="subcellular location">
    <subcellularLocation>
        <location evidence="2">Mitochondrion matrix</location>
    </subcellularLocation>
</comment>
<dbReference type="SUPFAM" id="SSF52777">
    <property type="entry name" value="CoA-dependent acyltransferases"/>
    <property type="match status" value="1"/>
</dbReference>
<evidence type="ECO:0000259" key="13">
    <source>
        <dbReference type="PROSITE" id="PS50968"/>
    </source>
</evidence>
<evidence type="ECO:0000256" key="10">
    <source>
        <dbReference type="RuleBase" id="RU003423"/>
    </source>
</evidence>
<dbReference type="CDD" id="cd06849">
    <property type="entry name" value="lipoyl_domain"/>
    <property type="match status" value="2"/>
</dbReference>
<evidence type="ECO:0000256" key="1">
    <source>
        <dbReference type="ARBA" id="ARBA00001938"/>
    </source>
</evidence>
<dbReference type="Pfam" id="PF02817">
    <property type="entry name" value="E3_binding"/>
    <property type="match status" value="1"/>
</dbReference>
<organism evidence="15 16">
    <name type="scientific">Parelaphostrongylus tenuis</name>
    <name type="common">Meningeal worm</name>
    <dbReference type="NCBI Taxonomy" id="148309"/>
    <lineage>
        <taxon>Eukaryota</taxon>
        <taxon>Metazoa</taxon>
        <taxon>Ecdysozoa</taxon>
        <taxon>Nematoda</taxon>
        <taxon>Chromadorea</taxon>
        <taxon>Rhabditida</taxon>
        <taxon>Rhabditina</taxon>
        <taxon>Rhabditomorpha</taxon>
        <taxon>Strongyloidea</taxon>
        <taxon>Metastrongylidae</taxon>
        <taxon>Parelaphostrongylus</taxon>
    </lineage>
</organism>
<dbReference type="GO" id="GO:0043754">
    <property type="term" value="F:dihydrolipoamide branched chain acyltransferase activity"/>
    <property type="evidence" value="ECO:0007669"/>
    <property type="project" value="UniProtKB-EC"/>
</dbReference>
<feature type="domain" description="Lipoyl-binding" evidence="13">
    <location>
        <begin position="58"/>
        <end position="133"/>
    </location>
</feature>
<keyword evidence="8 10" id="KW-0012">Acyltransferase</keyword>
<evidence type="ECO:0000256" key="2">
    <source>
        <dbReference type="ARBA" id="ARBA00004305"/>
    </source>
</evidence>
<dbReference type="PROSITE" id="PS51826">
    <property type="entry name" value="PSBD"/>
    <property type="match status" value="1"/>
</dbReference>
<evidence type="ECO:0000256" key="7">
    <source>
        <dbReference type="ARBA" id="ARBA00023128"/>
    </source>
</evidence>
<feature type="compositionally biased region" description="Low complexity" evidence="11">
    <location>
        <begin position="158"/>
        <end position="171"/>
    </location>
</feature>
<name>A0AAD5ME36_PARTN</name>
<feature type="region of interest" description="Disordered" evidence="11">
    <location>
        <begin position="260"/>
        <end position="283"/>
    </location>
</feature>
<dbReference type="InterPro" id="IPR011053">
    <property type="entry name" value="Single_hybrid_motif"/>
</dbReference>
<dbReference type="InterPro" id="IPR000089">
    <property type="entry name" value="Biotin_lipoyl"/>
</dbReference>
<proteinExistence type="inferred from homology"/>
<comment type="caution">
    <text evidence="15">The sequence shown here is derived from an EMBL/GenBank/DDBJ whole genome shotgun (WGS) entry which is preliminary data.</text>
</comment>
<dbReference type="EC" id="2.3.1.-" evidence="10"/>
<evidence type="ECO:0000256" key="9">
    <source>
        <dbReference type="ARBA" id="ARBA00051775"/>
    </source>
</evidence>
<evidence type="ECO:0000256" key="8">
    <source>
        <dbReference type="ARBA" id="ARBA00023315"/>
    </source>
</evidence>
<evidence type="ECO:0000259" key="14">
    <source>
        <dbReference type="PROSITE" id="PS51826"/>
    </source>
</evidence>
<dbReference type="Pfam" id="PF00198">
    <property type="entry name" value="2-oxoacid_dh"/>
    <property type="match status" value="1"/>
</dbReference>
<dbReference type="PANTHER" id="PTHR43178:SF5">
    <property type="entry name" value="LIPOAMIDE ACYLTRANSFERASE COMPONENT OF BRANCHED-CHAIN ALPHA-KETO ACID DEHYDROGENASE COMPLEX, MITOCHONDRIAL"/>
    <property type="match status" value="1"/>
</dbReference>
<feature type="region of interest" description="Disordered" evidence="11">
    <location>
        <begin position="140"/>
        <end position="171"/>
    </location>
</feature>
<dbReference type="InterPro" id="IPR001078">
    <property type="entry name" value="2-oxoacid_DH_actylTfrase"/>
</dbReference>
<dbReference type="Gene3D" id="4.10.320.10">
    <property type="entry name" value="E3-binding domain"/>
    <property type="match status" value="1"/>
</dbReference>
<dbReference type="InterPro" id="IPR023213">
    <property type="entry name" value="CAT-like_dom_sf"/>
</dbReference>
<dbReference type="PROSITE" id="PS00189">
    <property type="entry name" value="LIPOYL"/>
    <property type="match status" value="2"/>
</dbReference>
<keyword evidence="16" id="KW-1185">Reference proteome</keyword>
<feature type="compositionally biased region" description="Polar residues" evidence="11">
    <location>
        <begin position="348"/>
        <end position="358"/>
    </location>
</feature>
<keyword evidence="12" id="KW-0812">Transmembrane</keyword>
<feature type="domain" description="Lipoyl-binding" evidence="13">
    <location>
        <begin position="174"/>
        <end position="249"/>
    </location>
</feature>
<feature type="transmembrane region" description="Helical" evidence="12">
    <location>
        <begin position="12"/>
        <end position="33"/>
    </location>
</feature>
<gene>
    <name evidence="15" type="primary">DBT1</name>
    <name evidence="15" type="ORF">KIN20_000724</name>
</gene>
<keyword evidence="12" id="KW-0472">Membrane</keyword>
<feature type="domain" description="Peripheral subunit-binding (PSBD)" evidence="14">
    <location>
        <begin position="292"/>
        <end position="329"/>
    </location>
</feature>
<keyword evidence="7" id="KW-0496">Mitochondrion</keyword>
<dbReference type="SUPFAM" id="SSF47005">
    <property type="entry name" value="Peripheral subunit-binding domain of 2-oxo acid dehydrogenase complex"/>
    <property type="match status" value="1"/>
</dbReference>
<dbReference type="AlphaFoldDB" id="A0AAD5ME36"/>
<evidence type="ECO:0000256" key="6">
    <source>
        <dbReference type="ARBA" id="ARBA00022946"/>
    </source>
</evidence>